<keyword evidence="4 5" id="KW-0440">LIM domain</keyword>
<dbReference type="PROSITE" id="PS50023">
    <property type="entry name" value="LIM_DOMAIN_2"/>
    <property type="match status" value="1"/>
</dbReference>
<dbReference type="PANTHER" id="PTHR24211:SF20">
    <property type="entry name" value="PROTEIN ESPINAS-RELATED"/>
    <property type="match status" value="1"/>
</dbReference>
<gene>
    <name evidence="8" type="ORF">A3Q56_06718</name>
</gene>
<proteinExistence type="predicted"/>
<keyword evidence="2" id="KW-0677">Repeat</keyword>
<dbReference type="CDD" id="cd09341">
    <property type="entry name" value="LIM2_Testin_like"/>
    <property type="match status" value="1"/>
</dbReference>
<accession>A0A177AU57</accession>
<keyword evidence="3 5" id="KW-0862">Zinc</keyword>
<dbReference type="InterPro" id="IPR047120">
    <property type="entry name" value="Pk/Esn/Tes"/>
</dbReference>
<keyword evidence="1 5" id="KW-0479">Metal-binding</keyword>
<dbReference type="InterPro" id="IPR010442">
    <property type="entry name" value="PET_domain"/>
</dbReference>
<evidence type="ECO:0000256" key="3">
    <source>
        <dbReference type="ARBA" id="ARBA00022833"/>
    </source>
</evidence>
<feature type="domain" description="PET" evidence="7">
    <location>
        <begin position="108"/>
        <end position="215"/>
    </location>
</feature>
<dbReference type="GO" id="GO:0008270">
    <property type="term" value="F:zinc ion binding"/>
    <property type="evidence" value="ECO:0007669"/>
    <property type="project" value="InterPro"/>
</dbReference>
<evidence type="ECO:0000256" key="5">
    <source>
        <dbReference type="PROSITE-ProRule" id="PRU00125"/>
    </source>
</evidence>
<dbReference type="Pfam" id="PF00412">
    <property type="entry name" value="LIM"/>
    <property type="match status" value="2"/>
</dbReference>
<dbReference type="Pfam" id="PF06297">
    <property type="entry name" value="PET"/>
    <property type="match status" value="1"/>
</dbReference>
<name>A0A177AU57_9BILA</name>
<evidence type="ECO:0000256" key="1">
    <source>
        <dbReference type="ARBA" id="ARBA00022723"/>
    </source>
</evidence>
<evidence type="ECO:0000256" key="2">
    <source>
        <dbReference type="ARBA" id="ARBA00022737"/>
    </source>
</evidence>
<dbReference type="Gene3D" id="2.10.110.10">
    <property type="entry name" value="Cysteine Rich Protein"/>
    <property type="match status" value="3"/>
</dbReference>
<dbReference type="PANTHER" id="PTHR24211">
    <property type="entry name" value="LIM DOMAIN-CONTAINING PROTEIN"/>
    <property type="match status" value="1"/>
</dbReference>
<dbReference type="OrthoDB" id="10069167at2759"/>
<evidence type="ECO:0000259" key="6">
    <source>
        <dbReference type="PROSITE" id="PS50023"/>
    </source>
</evidence>
<reference evidence="8 9" key="1">
    <citation type="submission" date="2016-04" db="EMBL/GenBank/DDBJ databases">
        <title>The genome of Intoshia linei affirms orthonectids as highly simplified spiralians.</title>
        <authorList>
            <person name="Mikhailov K.V."/>
            <person name="Slusarev G.S."/>
            <person name="Nikitin M.A."/>
            <person name="Logacheva M.D."/>
            <person name="Penin A."/>
            <person name="Aleoshin V."/>
            <person name="Panchin Y.V."/>
        </authorList>
    </citation>
    <scope>NUCLEOTIDE SEQUENCE [LARGE SCALE GENOMIC DNA]</scope>
    <source>
        <strain evidence="8">Intl2013</strain>
        <tissue evidence="8">Whole animal</tissue>
    </source>
</reference>
<feature type="domain" description="LIM zinc-binding" evidence="6">
    <location>
        <begin position="282"/>
        <end position="342"/>
    </location>
</feature>
<evidence type="ECO:0000313" key="8">
    <source>
        <dbReference type="EMBL" id="OAF65568.1"/>
    </source>
</evidence>
<dbReference type="FunFam" id="2.10.110.10:FF:000005">
    <property type="entry name" value="Testin isoform 1"/>
    <property type="match status" value="1"/>
</dbReference>
<sequence length="737" mass="85347">MPFYYCSCTNSIIYGVTVNVVCKDLIINYIESDRSISLKRDGAEHNGSEINNMQVMDESNMKTCAVCRKDCKNNHEQYRKDCDNCGCPIALHESTTNTSVDSIVKSKEMLFLNEKMDKDSGCSFEEYVWVPPSLKLPQIKKYMSSLPEEKIPYIHSIGEKYRIKQLLRQLPPHDNDLKHCTSLDKINQQDFNNFCQMRLTHCLGRGTISFLNNSDDFSCYKCHQYLTKQDVVVEINQQDKCFRYHTRCFVCEDCTELLVDLIYFVHKDKLYCGRHHAEKFKPRCAACDELIFCKECTDAEGSSWHPHHFTCHECCVQLGDRRYVMKNDRSYCCTCYQNIYNDICDTCQTPIQLNESQITHLSVHWHKNHECFSCYYCKKSLMDDVPYLPKLSHIFCSTECSNLFLKDSGYNSSSTNNSSRSTVEYLNHFRKNQDNQIQLKRNITFDKGLKKNNVPQIDEFEDYDIFSNISNDVSKHLQPILNSTELSNSNVDVVTSSSLNSNGSDQSNSTLDGEIVDASSIDLFDCSFVNPTRLSPPPQADIVEYNNLNPERKKYLFDQNISSNSDIKPIFNGDCFSESNNVYETSLNINSSPKFIVTKCESLTCLKDVPFNNYSNINCMSQEDCTSQNDKPLQSVFEKFSENKKKTLARNVRFKSPMEVYRRRYVNGFSKLEFCKYDFSNKFQNSNSSSDDSEDDYDYIDSFYNVKILPAENDTTQHTSKRKKRLKNKRVNGCVIF</sequence>
<dbReference type="AlphaFoldDB" id="A0A177AU57"/>
<evidence type="ECO:0000313" key="9">
    <source>
        <dbReference type="Proteomes" id="UP000078046"/>
    </source>
</evidence>
<dbReference type="SUPFAM" id="SSF57716">
    <property type="entry name" value="Glucocorticoid receptor-like (DNA-binding domain)"/>
    <property type="match status" value="2"/>
</dbReference>
<dbReference type="InterPro" id="IPR001781">
    <property type="entry name" value="Znf_LIM"/>
</dbReference>
<keyword evidence="9" id="KW-1185">Reference proteome</keyword>
<dbReference type="Proteomes" id="UP000078046">
    <property type="component" value="Unassembled WGS sequence"/>
</dbReference>
<dbReference type="SMART" id="SM00132">
    <property type="entry name" value="LIM"/>
    <property type="match status" value="3"/>
</dbReference>
<comment type="caution">
    <text evidence="8">The sequence shown here is derived from an EMBL/GenBank/DDBJ whole genome shotgun (WGS) entry which is preliminary data.</text>
</comment>
<dbReference type="PROSITE" id="PS00478">
    <property type="entry name" value="LIM_DOMAIN_1"/>
    <property type="match status" value="1"/>
</dbReference>
<protein>
    <submittedName>
        <fullName evidence="8">Uncharacterized protein</fullName>
    </submittedName>
</protein>
<organism evidence="8 9">
    <name type="scientific">Intoshia linei</name>
    <dbReference type="NCBI Taxonomy" id="1819745"/>
    <lineage>
        <taxon>Eukaryota</taxon>
        <taxon>Metazoa</taxon>
        <taxon>Spiralia</taxon>
        <taxon>Lophotrochozoa</taxon>
        <taxon>Mesozoa</taxon>
        <taxon>Orthonectida</taxon>
        <taxon>Rhopaluridae</taxon>
        <taxon>Intoshia</taxon>
    </lineage>
</organism>
<evidence type="ECO:0000256" key="4">
    <source>
        <dbReference type="ARBA" id="ARBA00023038"/>
    </source>
</evidence>
<dbReference type="PROSITE" id="PS51303">
    <property type="entry name" value="PET"/>
    <property type="match status" value="1"/>
</dbReference>
<evidence type="ECO:0000259" key="7">
    <source>
        <dbReference type="PROSITE" id="PS51303"/>
    </source>
</evidence>
<dbReference type="EMBL" id="LWCA01001236">
    <property type="protein sequence ID" value="OAF65568.1"/>
    <property type="molecule type" value="Genomic_DNA"/>
</dbReference>